<dbReference type="AlphaFoldDB" id="A0A2K3JLG1"/>
<dbReference type="InterPro" id="IPR032675">
    <property type="entry name" value="LRR_dom_sf"/>
</dbReference>
<dbReference type="Gene3D" id="3.80.10.10">
    <property type="entry name" value="Ribonuclease Inhibitor"/>
    <property type="match status" value="1"/>
</dbReference>
<comment type="caution">
    <text evidence="1">The sequence shown here is derived from an EMBL/GenBank/DDBJ whole genome shotgun (WGS) entry which is preliminary data.</text>
</comment>
<keyword evidence="1" id="KW-0675">Receptor</keyword>
<protein>
    <submittedName>
        <fullName evidence="1">Protein strubbelig-receptor family 2-like</fullName>
    </submittedName>
</protein>
<dbReference type="EMBL" id="ASHM01069378">
    <property type="protein sequence ID" value="PNX54854.1"/>
    <property type="molecule type" value="Genomic_DNA"/>
</dbReference>
<reference evidence="1 2" key="2">
    <citation type="journal article" date="2017" name="Front. Plant Sci.">
        <title>Gene Classification and Mining of Molecular Markers Useful in Red Clover (Trifolium pratense) Breeding.</title>
        <authorList>
            <person name="Istvanek J."/>
            <person name="Dluhosova J."/>
            <person name="Dluhos P."/>
            <person name="Patkova L."/>
            <person name="Nedelnik J."/>
            <person name="Repkova J."/>
        </authorList>
    </citation>
    <scope>NUCLEOTIDE SEQUENCE [LARGE SCALE GENOMIC DNA]</scope>
    <source>
        <strain evidence="2">cv. Tatra</strain>
        <tissue evidence="1">Young leaves</tissue>
    </source>
</reference>
<dbReference type="Proteomes" id="UP000236291">
    <property type="component" value="Unassembled WGS sequence"/>
</dbReference>
<gene>
    <name evidence="1" type="ORF">L195_g048476</name>
</gene>
<accession>A0A2K3JLG1</accession>
<reference evidence="1 2" key="1">
    <citation type="journal article" date="2014" name="Am. J. Bot.">
        <title>Genome assembly and annotation for red clover (Trifolium pratense; Fabaceae).</title>
        <authorList>
            <person name="Istvanek J."/>
            <person name="Jaros M."/>
            <person name="Krenek A."/>
            <person name="Repkova J."/>
        </authorList>
    </citation>
    <scope>NUCLEOTIDE SEQUENCE [LARGE SCALE GENOMIC DNA]</scope>
    <source>
        <strain evidence="2">cv. Tatra</strain>
        <tissue evidence="1">Young leaves</tissue>
    </source>
</reference>
<feature type="non-terminal residue" evidence="1">
    <location>
        <position position="110"/>
    </location>
</feature>
<proteinExistence type="predicted"/>
<dbReference type="STRING" id="57577.A0A2K3JLG1"/>
<sequence>MLPRRLVNLTRLDTLCLYGAVDIKYGLWFQQHHKLSCRDLGCGDESYTPVAELSLNNPQGLQGCNGGDPCEESWIGVACSGFSVIHLKIQGMRLTGSLGAALYNLPNLKI</sequence>
<organism evidence="1 2">
    <name type="scientific">Trifolium pratense</name>
    <name type="common">Red clover</name>
    <dbReference type="NCBI Taxonomy" id="57577"/>
    <lineage>
        <taxon>Eukaryota</taxon>
        <taxon>Viridiplantae</taxon>
        <taxon>Streptophyta</taxon>
        <taxon>Embryophyta</taxon>
        <taxon>Tracheophyta</taxon>
        <taxon>Spermatophyta</taxon>
        <taxon>Magnoliopsida</taxon>
        <taxon>eudicotyledons</taxon>
        <taxon>Gunneridae</taxon>
        <taxon>Pentapetalae</taxon>
        <taxon>rosids</taxon>
        <taxon>fabids</taxon>
        <taxon>Fabales</taxon>
        <taxon>Fabaceae</taxon>
        <taxon>Papilionoideae</taxon>
        <taxon>50 kb inversion clade</taxon>
        <taxon>NPAAA clade</taxon>
        <taxon>Hologalegina</taxon>
        <taxon>IRL clade</taxon>
        <taxon>Trifolieae</taxon>
        <taxon>Trifolium</taxon>
    </lineage>
</organism>
<evidence type="ECO:0000313" key="1">
    <source>
        <dbReference type="EMBL" id="PNX54854.1"/>
    </source>
</evidence>
<evidence type="ECO:0000313" key="2">
    <source>
        <dbReference type="Proteomes" id="UP000236291"/>
    </source>
</evidence>
<name>A0A2K3JLG1_TRIPR</name>